<comment type="similarity">
    <text evidence="14">Belongs to the RING-type zinc finger family. ATL subfamily.</text>
</comment>
<evidence type="ECO:0000256" key="5">
    <source>
        <dbReference type="ARBA" id="ARBA00022679"/>
    </source>
</evidence>
<comment type="subcellular location">
    <subcellularLocation>
        <location evidence="2">Membrane</location>
        <topology evidence="2">Single-pass membrane protein</topology>
    </subcellularLocation>
</comment>
<dbReference type="GO" id="GO:0061630">
    <property type="term" value="F:ubiquitin protein ligase activity"/>
    <property type="evidence" value="ECO:0007669"/>
    <property type="project" value="UniProtKB-EC"/>
</dbReference>
<dbReference type="EMBL" id="JAUIZM010000009">
    <property type="protein sequence ID" value="KAK1365360.1"/>
    <property type="molecule type" value="Genomic_DNA"/>
</dbReference>
<keyword evidence="7" id="KW-0479">Metal-binding</keyword>
<organism evidence="19 20">
    <name type="scientific">Heracleum sosnowskyi</name>
    <dbReference type="NCBI Taxonomy" id="360622"/>
    <lineage>
        <taxon>Eukaryota</taxon>
        <taxon>Viridiplantae</taxon>
        <taxon>Streptophyta</taxon>
        <taxon>Embryophyta</taxon>
        <taxon>Tracheophyta</taxon>
        <taxon>Spermatophyta</taxon>
        <taxon>Magnoliopsida</taxon>
        <taxon>eudicotyledons</taxon>
        <taxon>Gunneridae</taxon>
        <taxon>Pentapetalae</taxon>
        <taxon>asterids</taxon>
        <taxon>campanulids</taxon>
        <taxon>Apiales</taxon>
        <taxon>Apiaceae</taxon>
        <taxon>Apioideae</taxon>
        <taxon>apioid superclade</taxon>
        <taxon>Tordylieae</taxon>
        <taxon>Tordyliinae</taxon>
        <taxon>Heracleum</taxon>
    </lineage>
</organism>
<name>A0AAD8HD64_9APIA</name>
<evidence type="ECO:0000256" key="3">
    <source>
        <dbReference type="ARBA" id="ARBA00004906"/>
    </source>
</evidence>
<comment type="catalytic activity">
    <reaction evidence="1">
        <text>S-ubiquitinyl-[E2 ubiquitin-conjugating enzyme]-L-cysteine + [acceptor protein]-L-lysine = [E2 ubiquitin-conjugating enzyme]-L-cysteine + N(6)-ubiquitinyl-[acceptor protein]-L-lysine.</text>
        <dbReference type="EC" id="2.3.2.27"/>
    </reaction>
</comment>
<protein>
    <recommendedName>
        <fullName evidence="4">RING-type E3 ubiquitin transferase</fullName>
        <ecNumber evidence="4">2.3.2.27</ecNumber>
    </recommendedName>
</protein>
<evidence type="ECO:0000256" key="9">
    <source>
        <dbReference type="ARBA" id="ARBA00022771"/>
    </source>
</evidence>
<dbReference type="Pfam" id="PF13639">
    <property type="entry name" value="zf-RING_2"/>
    <property type="match status" value="1"/>
</dbReference>
<evidence type="ECO:0000256" key="10">
    <source>
        <dbReference type="ARBA" id="ARBA00022786"/>
    </source>
</evidence>
<dbReference type="GO" id="GO:0008270">
    <property type="term" value="F:zinc ion binding"/>
    <property type="evidence" value="ECO:0007669"/>
    <property type="project" value="UniProtKB-KW"/>
</dbReference>
<gene>
    <name evidence="19" type="ORF">POM88_040921</name>
</gene>
<feature type="domain" description="RING-type" evidence="18">
    <location>
        <begin position="111"/>
        <end position="153"/>
    </location>
</feature>
<feature type="chain" id="PRO_5041981185" description="RING-type E3 ubiquitin transferase" evidence="17">
    <location>
        <begin position="18"/>
        <end position="393"/>
    </location>
</feature>
<evidence type="ECO:0000256" key="15">
    <source>
        <dbReference type="PROSITE-ProRule" id="PRU00175"/>
    </source>
</evidence>
<reference evidence="19" key="1">
    <citation type="submission" date="2023-02" db="EMBL/GenBank/DDBJ databases">
        <title>Genome of toxic invasive species Heracleum sosnowskyi carries increased number of genes despite the absence of recent whole-genome duplications.</title>
        <authorList>
            <person name="Schelkunov M."/>
            <person name="Shtratnikova V."/>
            <person name="Makarenko M."/>
            <person name="Klepikova A."/>
            <person name="Omelchenko D."/>
            <person name="Novikova G."/>
            <person name="Obukhova E."/>
            <person name="Bogdanov V."/>
            <person name="Penin A."/>
            <person name="Logacheva M."/>
        </authorList>
    </citation>
    <scope>NUCLEOTIDE SEQUENCE</scope>
    <source>
        <strain evidence="19">Hsosn_3</strain>
        <tissue evidence="19">Leaf</tissue>
    </source>
</reference>
<dbReference type="InterPro" id="IPR013083">
    <property type="entry name" value="Znf_RING/FYVE/PHD"/>
</dbReference>
<evidence type="ECO:0000256" key="13">
    <source>
        <dbReference type="ARBA" id="ARBA00023136"/>
    </source>
</evidence>
<keyword evidence="12 16" id="KW-1133">Transmembrane helix</keyword>
<evidence type="ECO:0000256" key="4">
    <source>
        <dbReference type="ARBA" id="ARBA00012483"/>
    </source>
</evidence>
<feature type="signal peptide" evidence="17">
    <location>
        <begin position="1"/>
        <end position="17"/>
    </location>
</feature>
<evidence type="ECO:0000256" key="17">
    <source>
        <dbReference type="SAM" id="SignalP"/>
    </source>
</evidence>
<dbReference type="AlphaFoldDB" id="A0AAD8HD64"/>
<dbReference type="Proteomes" id="UP001237642">
    <property type="component" value="Unassembled WGS sequence"/>
</dbReference>
<dbReference type="EC" id="2.3.2.27" evidence="4"/>
<evidence type="ECO:0000256" key="12">
    <source>
        <dbReference type="ARBA" id="ARBA00022989"/>
    </source>
</evidence>
<dbReference type="PANTHER" id="PTHR46539:SF1">
    <property type="entry name" value="E3 UBIQUITIN-PROTEIN LIGASE ATL42"/>
    <property type="match status" value="1"/>
</dbReference>
<evidence type="ECO:0000313" key="20">
    <source>
        <dbReference type="Proteomes" id="UP001237642"/>
    </source>
</evidence>
<dbReference type="InterPro" id="IPR001841">
    <property type="entry name" value="Znf_RING"/>
</dbReference>
<evidence type="ECO:0000313" key="19">
    <source>
        <dbReference type="EMBL" id="KAK1365360.1"/>
    </source>
</evidence>
<keyword evidence="13 16" id="KW-0472">Membrane</keyword>
<reference evidence="19" key="2">
    <citation type="submission" date="2023-05" db="EMBL/GenBank/DDBJ databases">
        <authorList>
            <person name="Schelkunov M.I."/>
        </authorList>
    </citation>
    <scope>NUCLEOTIDE SEQUENCE</scope>
    <source>
        <strain evidence="19">Hsosn_3</strain>
        <tissue evidence="19">Leaf</tissue>
    </source>
</reference>
<keyword evidence="20" id="KW-1185">Reference proteome</keyword>
<dbReference type="GO" id="GO:0016020">
    <property type="term" value="C:membrane"/>
    <property type="evidence" value="ECO:0007669"/>
    <property type="project" value="UniProtKB-SubCell"/>
</dbReference>
<evidence type="ECO:0000256" key="11">
    <source>
        <dbReference type="ARBA" id="ARBA00022833"/>
    </source>
</evidence>
<proteinExistence type="inferred from homology"/>
<evidence type="ECO:0000256" key="16">
    <source>
        <dbReference type="SAM" id="Phobius"/>
    </source>
</evidence>
<accession>A0AAD8HD64</accession>
<keyword evidence="5" id="KW-0808">Transferase</keyword>
<keyword evidence="10" id="KW-0833">Ubl conjugation pathway</keyword>
<dbReference type="FunFam" id="3.30.40.10:FF:000285">
    <property type="entry name" value="RING-H2 finger protein ATL43"/>
    <property type="match status" value="1"/>
</dbReference>
<keyword evidence="11" id="KW-0862">Zinc</keyword>
<keyword evidence="6 16" id="KW-0812">Transmembrane</keyword>
<evidence type="ECO:0000256" key="2">
    <source>
        <dbReference type="ARBA" id="ARBA00004167"/>
    </source>
</evidence>
<dbReference type="PROSITE" id="PS50089">
    <property type="entry name" value="ZF_RING_2"/>
    <property type="match status" value="1"/>
</dbReference>
<keyword evidence="8 17" id="KW-0732">Signal</keyword>
<dbReference type="SUPFAM" id="SSF57850">
    <property type="entry name" value="RING/U-box"/>
    <property type="match status" value="1"/>
</dbReference>
<feature type="transmembrane region" description="Helical" evidence="16">
    <location>
        <begin position="36"/>
        <end position="58"/>
    </location>
</feature>
<evidence type="ECO:0000256" key="7">
    <source>
        <dbReference type="ARBA" id="ARBA00022723"/>
    </source>
</evidence>
<dbReference type="PANTHER" id="PTHR46539">
    <property type="entry name" value="E3 UBIQUITIN-PROTEIN LIGASE ATL42"/>
    <property type="match status" value="1"/>
</dbReference>
<dbReference type="SMART" id="SM00184">
    <property type="entry name" value="RING"/>
    <property type="match status" value="1"/>
</dbReference>
<evidence type="ECO:0000256" key="8">
    <source>
        <dbReference type="ARBA" id="ARBA00022729"/>
    </source>
</evidence>
<evidence type="ECO:0000256" key="14">
    <source>
        <dbReference type="ARBA" id="ARBA00024209"/>
    </source>
</evidence>
<evidence type="ECO:0000256" key="1">
    <source>
        <dbReference type="ARBA" id="ARBA00000900"/>
    </source>
</evidence>
<dbReference type="CDD" id="cd16461">
    <property type="entry name" value="RING-H2_EL5-like"/>
    <property type="match status" value="1"/>
</dbReference>
<evidence type="ECO:0000259" key="18">
    <source>
        <dbReference type="PROSITE" id="PS50089"/>
    </source>
</evidence>
<comment type="caution">
    <text evidence="19">The sequence shown here is derived from an EMBL/GenBank/DDBJ whole genome shotgun (WGS) entry which is preliminary data.</text>
</comment>
<keyword evidence="9 15" id="KW-0863">Zinc-finger</keyword>
<comment type="pathway">
    <text evidence="3">Protein modification; protein ubiquitination.</text>
</comment>
<dbReference type="Gene3D" id="3.30.40.10">
    <property type="entry name" value="Zinc/RING finger domain, C3HC4 (zinc finger)"/>
    <property type="match status" value="1"/>
</dbReference>
<evidence type="ECO:0000256" key="6">
    <source>
        <dbReference type="ARBA" id="ARBA00022692"/>
    </source>
</evidence>
<sequence length="393" mass="45355">MQKLTLFLMLLIVKTQSQSSPTQLAAGDVPNNFHPSLAAIIGVLCCMVIFTFILLAYAKYCHRSSPMISPPIQGLLTRSRSRYSGIDKTVIESLPFFRFSSLRGTRGGLECSVCLSKFEDIEILRLLPTCKHAFHIDCVDKWLEKHSTCPLCRHKVSPEDLAVLSYSHSLRFLTGHSDRRQDSNLEIFVQREEDYNLGSSRFSVGGSFRSKNEEEKEELPIQEACAQNDEESLHKFNHRIIVSDAVLKNRWSNVSSSDLMYLNSEMIHVLSSQRFSSKESETEQLKEIKEMDRKKLFENTNIETVPTDKFPVEKYGSTSKIMDIHEKRSMSEIVVHPRFTENSSTSNCEKFENVKEERIRRKWLSIARKTVQWFANRDTSTRQFQNTRQSFDV</sequence>